<dbReference type="InterPro" id="IPR012338">
    <property type="entry name" value="Beta-lactam/transpept-like"/>
</dbReference>
<comment type="caution">
    <text evidence="2">The sequence shown here is derived from an EMBL/GenBank/DDBJ whole genome shotgun (WGS) entry which is preliminary data.</text>
</comment>
<dbReference type="PANTHER" id="PTHR35333:SF3">
    <property type="entry name" value="BETA-LACTAMASE-TYPE TRANSPEPTIDASE FOLD CONTAINING PROTEIN"/>
    <property type="match status" value="1"/>
</dbReference>
<organism evidence="2 3">
    <name type="scientific">Cytobacillus spartinae</name>
    <dbReference type="NCBI Taxonomy" id="3299023"/>
    <lineage>
        <taxon>Bacteria</taxon>
        <taxon>Bacillati</taxon>
        <taxon>Bacillota</taxon>
        <taxon>Bacilli</taxon>
        <taxon>Bacillales</taxon>
        <taxon>Bacillaceae</taxon>
        <taxon>Cytobacillus</taxon>
    </lineage>
</organism>
<dbReference type="Proteomes" id="UP001601059">
    <property type="component" value="Unassembled WGS sequence"/>
</dbReference>
<dbReference type="RefSeq" id="WP_389360019.1">
    <property type="nucleotide sequence ID" value="NZ_JBIACK010000003.1"/>
</dbReference>
<sequence length="271" mass="30637">MNKVEMKEKGLNQLELHQRLSEQLKQCPGRVSFYLEMNGNIFEHNSDDIYSSASLIKIPILIEGYRQHQNGIINLDQIVHLPVDEKVSGAGVLQALSSNPSYSIRDLLTLMMIVSDNFATNILIDTLGKGSINQCMDDLGLNGTKLNRKMMDFESLRQGIDNLTCAQDMAKSLKFINESPFLTENSRKEIKSILGFQQFNQKLPAFMDLEKVYVGNKTGELPGVNHDCAIVSYNGRHAYMAMLIDQLPLEENSNYFMNKIGKMVYDKLVSM</sequence>
<dbReference type="PANTHER" id="PTHR35333">
    <property type="entry name" value="BETA-LACTAMASE"/>
    <property type="match status" value="1"/>
</dbReference>
<dbReference type="SUPFAM" id="SSF56601">
    <property type="entry name" value="beta-lactamase/transpeptidase-like"/>
    <property type="match status" value="1"/>
</dbReference>
<dbReference type="GO" id="GO:0016787">
    <property type="term" value="F:hydrolase activity"/>
    <property type="evidence" value="ECO:0007669"/>
    <property type="project" value="UniProtKB-KW"/>
</dbReference>
<dbReference type="Pfam" id="PF13354">
    <property type="entry name" value="Beta-lactamase2"/>
    <property type="match status" value="1"/>
</dbReference>
<dbReference type="EMBL" id="JBIACK010000003">
    <property type="protein sequence ID" value="MFE8700638.1"/>
    <property type="molecule type" value="Genomic_DNA"/>
</dbReference>
<protein>
    <submittedName>
        <fullName evidence="2">Serine hydrolase</fullName>
    </submittedName>
</protein>
<dbReference type="InterPro" id="IPR045155">
    <property type="entry name" value="Beta-lactam_cat"/>
</dbReference>
<dbReference type="Gene3D" id="3.40.710.10">
    <property type="entry name" value="DD-peptidase/beta-lactamase superfamily"/>
    <property type="match status" value="1"/>
</dbReference>
<gene>
    <name evidence="2" type="ORF">ACFYKX_08440</name>
</gene>
<proteinExistence type="predicted"/>
<reference evidence="2 3" key="1">
    <citation type="submission" date="2024-08" db="EMBL/GenBank/DDBJ databases">
        <title>Two novel Cytobacillus novel species.</title>
        <authorList>
            <person name="Liu G."/>
        </authorList>
    </citation>
    <scope>NUCLEOTIDE SEQUENCE [LARGE SCALE GENOMIC DNA]</scope>
    <source>
        <strain evidence="2 3">FJAT-54145</strain>
    </source>
</reference>
<keyword evidence="2" id="KW-0378">Hydrolase</keyword>
<dbReference type="InterPro" id="IPR000871">
    <property type="entry name" value="Beta-lactam_class-A"/>
</dbReference>
<evidence type="ECO:0000259" key="1">
    <source>
        <dbReference type="Pfam" id="PF13354"/>
    </source>
</evidence>
<accession>A0ABW6KCL6</accession>
<keyword evidence="3" id="KW-1185">Reference proteome</keyword>
<evidence type="ECO:0000313" key="2">
    <source>
        <dbReference type="EMBL" id="MFE8700638.1"/>
    </source>
</evidence>
<evidence type="ECO:0000313" key="3">
    <source>
        <dbReference type="Proteomes" id="UP001601059"/>
    </source>
</evidence>
<feature type="domain" description="Beta-lactamase class A catalytic" evidence="1">
    <location>
        <begin position="38"/>
        <end position="243"/>
    </location>
</feature>
<name>A0ABW6KCL6_9BACI</name>